<evidence type="ECO:0008006" key="11">
    <source>
        <dbReference type="Google" id="ProtNLM"/>
    </source>
</evidence>
<dbReference type="PANTHER" id="PTHR45677">
    <property type="entry name" value="GLUTAMATE DECARBOXYLASE-RELATED"/>
    <property type="match status" value="1"/>
</dbReference>
<comment type="cofactor">
    <cofactor evidence="1 7 8">
        <name>pyridoxal 5'-phosphate</name>
        <dbReference type="ChEBI" id="CHEBI:597326"/>
    </cofactor>
</comment>
<evidence type="ECO:0000256" key="4">
    <source>
        <dbReference type="ARBA" id="ARBA00022793"/>
    </source>
</evidence>
<proteinExistence type="inferred from homology"/>
<dbReference type="InterPro" id="IPR015424">
    <property type="entry name" value="PyrdxlP-dep_Trfase"/>
</dbReference>
<feature type="modified residue" description="N6-(pyridoxal phosphate)lysine" evidence="7">
    <location>
        <position position="323"/>
    </location>
</feature>
<evidence type="ECO:0000256" key="7">
    <source>
        <dbReference type="PIRSR" id="PIRSR602129-50"/>
    </source>
</evidence>
<comment type="similarity">
    <text evidence="2 8">Belongs to the group II decarboxylase family.</text>
</comment>
<organism evidence="9 10">
    <name type="scientific">Polypedilum vanderplanki</name>
    <name type="common">Sleeping chironomid midge</name>
    <dbReference type="NCBI Taxonomy" id="319348"/>
    <lineage>
        <taxon>Eukaryota</taxon>
        <taxon>Metazoa</taxon>
        <taxon>Ecdysozoa</taxon>
        <taxon>Arthropoda</taxon>
        <taxon>Hexapoda</taxon>
        <taxon>Insecta</taxon>
        <taxon>Pterygota</taxon>
        <taxon>Neoptera</taxon>
        <taxon>Endopterygota</taxon>
        <taxon>Diptera</taxon>
        <taxon>Nematocera</taxon>
        <taxon>Chironomoidea</taxon>
        <taxon>Chironomidae</taxon>
        <taxon>Chironominae</taxon>
        <taxon>Polypedilum</taxon>
        <taxon>Polypedilum</taxon>
    </lineage>
</organism>
<keyword evidence="6 8" id="KW-0456">Lyase</keyword>
<dbReference type="GO" id="GO:0004351">
    <property type="term" value="F:glutamate decarboxylase activity"/>
    <property type="evidence" value="ECO:0007669"/>
    <property type="project" value="TreeGrafter"/>
</dbReference>
<accession>A0A9J6CST8</accession>
<evidence type="ECO:0000256" key="8">
    <source>
        <dbReference type="RuleBase" id="RU000382"/>
    </source>
</evidence>
<dbReference type="PANTHER" id="PTHR45677:SF10">
    <property type="entry name" value="GLUTAMATE DECARBOXYLASE"/>
    <property type="match status" value="1"/>
</dbReference>
<evidence type="ECO:0000256" key="3">
    <source>
        <dbReference type="ARBA" id="ARBA00011738"/>
    </source>
</evidence>
<reference evidence="9" key="1">
    <citation type="submission" date="2021-03" db="EMBL/GenBank/DDBJ databases">
        <title>Chromosome level genome of the anhydrobiotic midge Polypedilum vanderplanki.</title>
        <authorList>
            <person name="Yoshida Y."/>
            <person name="Kikawada T."/>
            <person name="Gusev O."/>
        </authorList>
    </citation>
    <scope>NUCLEOTIDE SEQUENCE</scope>
    <source>
        <strain evidence="9">NIAS01</strain>
        <tissue evidence="9">Whole body or cell culture</tissue>
    </source>
</reference>
<gene>
    <name evidence="9" type="ORF">PVAND_013948</name>
</gene>
<dbReference type="InterPro" id="IPR002129">
    <property type="entry name" value="PyrdxlP-dep_de-COase"/>
</dbReference>
<evidence type="ECO:0000256" key="2">
    <source>
        <dbReference type="ARBA" id="ARBA00009533"/>
    </source>
</evidence>
<dbReference type="FunFam" id="3.40.640.10:FF:000016">
    <property type="entry name" value="Glutamate decarboxylase like 1"/>
    <property type="match status" value="1"/>
</dbReference>
<keyword evidence="10" id="KW-1185">Reference proteome</keyword>
<dbReference type="Gene3D" id="3.90.1150.170">
    <property type="match status" value="1"/>
</dbReference>
<dbReference type="Pfam" id="PF00282">
    <property type="entry name" value="Pyridoxal_deC"/>
    <property type="match status" value="1"/>
</dbReference>
<evidence type="ECO:0000313" key="9">
    <source>
        <dbReference type="EMBL" id="KAG5684734.1"/>
    </source>
</evidence>
<dbReference type="Proteomes" id="UP001107558">
    <property type="component" value="Chromosome 1"/>
</dbReference>
<dbReference type="CDD" id="cd06450">
    <property type="entry name" value="DOPA_deC_like"/>
    <property type="match status" value="1"/>
</dbReference>
<dbReference type="GO" id="GO:0009449">
    <property type="term" value="P:gamma-aminobutyric acid biosynthetic process"/>
    <property type="evidence" value="ECO:0007669"/>
    <property type="project" value="TreeGrafter"/>
</dbReference>
<dbReference type="PROSITE" id="PS00392">
    <property type="entry name" value="DDC_GAD_HDC_YDC"/>
    <property type="match status" value="1"/>
</dbReference>
<evidence type="ECO:0000256" key="6">
    <source>
        <dbReference type="ARBA" id="ARBA00023239"/>
    </source>
</evidence>
<comment type="caution">
    <text evidence="9">The sequence shown here is derived from an EMBL/GenBank/DDBJ whole genome shotgun (WGS) entry which is preliminary data.</text>
</comment>
<evidence type="ECO:0000256" key="1">
    <source>
        <dbReference type="ARBA" id="ARBA00001933"/>
    </source>
</evidence>
<dbReference type="OrthoDB" id="392571at2759"/>
<protein>
    <recommendedName>
        <fullName evidence="11">Glutamate decarboxylase</fullName>
    </recommendedName>
</protein>
<evidence type="ECO:0000256" key="5">
    <source>
        <dbReference type="ARBA" id="ARBA00022898"/>
    </source>
</evidence>
<name>A0A9J6CST8_POLVA</name>
<dbReference type="AlphaFoldDB" id="A0A9J6CST8"/>
<dbReference type="InterPro" id="IPR021115">
    <property type="entry name" value="Pyridoxal-P_BS"/>
</dbReference>
<keyword evidence="5 7" id="KW-0663">Pyridoxal phosphate</keyword>
<dbReference type="InterPro" id="IPR015421">
    <property type="entry name" value="PyrdxlP-dep_Trfase_major"/>
</dbReference>
<dbReference type="EMBL" id="JADBJN010000001">
    <property type="protein sequence ID" value="KAG5684734.1"/>
    <property type="molecule type" value="Genomic_DNA"/>
</dbReference>
<keyword evidence="4" id="KW-0210">Decarboxylase</keyword>
<dbReference type="Gene3D" id="3.40.640.10">
    <property type="entry name" value="Type I PLP-dependent aspartate aminotransferase-like (Major domain)"/>
    <property type="match status" value="1"/>
</dbReference>
<dbReference type="SUPFAM" id="SSF53383">
    <property type="entry name" value="PLP-dependent transferases"/>
    <property type="match status" value="1"/>
</dbReference>
<dbReference type="GO" id="GO:0030170">
    <property type="term" value="F:pyridoxal phosphate binding"/>
    <property type="evidence" value="ECO:0007669"/>
    <property type="project" value="InterPro"/>
</dbReference>
<comment type="subunit">
    <text evidence="3">Homodimer.</text>
</comment>
<dbReference type="GO" id="GO:0005737">
    <property type="term" value="C:cytoplasm"/>
    <property type="evidence" value="ECO:0007669"/>
    <property type="project" value="TreeGrafter"/>
</dbReference>
<sequence>MSSVHPDVYKLQAKIADLTCYDLLPFKEGAHRETREFLQKIVDILLDYIELCYDRNEHVLEYHSPDKLKELFNMVVPHDGMTLQHLITDCATVLKYGVKTGHPHFMNQLSCGLDIISMAGEWLTATANCNMFTYEISPVFIIMEHQVLKRMRRIIGWHSGDSIMSPGGTISNLYSVIVARYKMFPDYKVQGQKALPGELVIFTTDQGHYSMKMAAMICGLGTSNCIYVKSDKRGKMIPSELERHILEEKAKGKYPIMVNGTAGTTVLGAFDPINDLADICEKYGLWLHIDGAWGGSMVLSHKHRTTRLQGIERANSITWNPHKLMGVILQCSTFHVRESGLLEHCNRMTAEYLFMTDKFYDTHYDTGDRVIQCGRHNDIFKLWFSWRARGEAGFEARVDRFMELAQYQVKRIKEMPDKFYLLMEPEYVNVCFWYIPQRFRHMPHSPEKEEELARLCPIIKERMMKAGTLMVGYQRDGKVPNFFRSIISQDAITEKDIDFMLHEIDRLGYDL</sequence>
<evidence type="ECO:0000313" key="10">
    <source>
        <dbReference type="Proteomes" id="UP001107558"/>
    </source>
</evidence>